<dbReference type="RefSeq" id="WP_097645225.1">
    <property type="nucleotide sequence ID" value="NZ_NQWI01000099.1"/>
</dbReference>
<dbReference type="EC" id="5.6.2.3" evidence="11 12"/>
<dbReference type="GO" id="GO:1990077">
    <property type="term" value="C:primosome complex"/>
    <property type="evidence" value="ECO:0007669"/>
    <property type="project" value="UniProtKB-UniRule"/>
</dbReference>
<evidence type="ECO:0000256" key="9">
    <source>
        <dbReference type="ARBA" id="ARBA00023235"/>
    </source>
</evidence>
<dbReference type="PROSITE" id="PS51199">
    <property type="entry name" value="SF4_HELICASE"/>
    <property type="match status" value="1"/>
</dbReference>
<reference evidence="15" key="1">
    <citation type="submission" date="2017-08" db="EMBL/GenBank/DDBJ databases">
        <authorList>
            <person name="Grouzdev D.S."/>
            <person name="Gaisin V.A."/>
            <person name="Rysina M.S."/>
            <person name="Gorlenko V.M."/>
        </authorList>
    </citation>
    <scope>NUCLEOTIDE SEQUENCE [LARGE SCALE GENOMIC DNA]</scope>
    <source>
        <strain evidence="15">Kir15-3F</strain>
    </source>
</reference>
<evidence type="ECO:0000259" key="13">
    <source>
        <dbReference type="PROSITE" id="PS51199"/>
    </source>
</evidence>
<dbReference type="InterPro" id="IPR003593">
    <property type="entry name" value="AAA+_ATPase"/>
</dbReference>
<evidence type="ECO:0000256" key="4">
    <source>
        <dbReference type="ARBA" id="ARBA00022741"/>
    </source>
</evidence>
<dbReference type="Pfam" id="PF03796">
    <property type="entry name" value="DnaB_C"/>
    <property type="match status" value="1"/>
</dbReference>
<comment type="caution">
    <text evidence="14">The sequence shown here is derived from an EMBL/GenBank/DDBJ whole genome shotgun (WGS) entry which is preliminary data.</text>
</comment>
<dbReference type="Proteomes" id="UP000220527">
    <property type="component" value="Unassembled WGS sequence"/>
</dbReference>
<dbReference type="InterPro" id="IPR016136">
    <property type="entry name" value="DNA_helicase_N/primase_C"/>
</dbReference>
<keyword evidence="2 12" id="KW-0639">Primosome</keyword>
<dbReference type="SUPFAM" id="SSF48024">
    <property type="entry name" value="N-terminal domain of DnaB helicase"/>
    <property type="match status" value="1"/>
</dbReference>
<dbReference type="InterPro" id="IPR007694">
    <property type="entry name" value="DNA_helicase_DnaB-like_C"/>
</dbReference>
<dbReference type="Gene3D" id="3.40.50.300">
    <property type="entry name" value="P-loop containing nucleotide triphosphate hydrolases"/>
    <property type="match status" value="1"/>
</dbReference>
<dbReference type="SUPFAM" id="SSF52540">
    <property type="entry name" value="P-loop containing nucleoside triphosphate hydrolases"/>
    <property type="match status" value="1"/>
</dbReference>
<dbReference type="PANTHER" id="PTHR30153">
    <property type="entry name" value="REPLICATIVE DNA HELICASE DNAB"/>
    <property type="match status" value="1"/>
</dbReference>
<comment type="similarity">
    <text evidence="1 12">Belongs to the helicase family. DnaB subfamily.</text>
</comment>
<feature type="domain" description="SF4 helicase" evidence="13">
    <location>
        <begin position="176"/>
        <end position="438"/>
    </location>
</feature>
<keyword evidence="4 12" id="KW-0547">Nucleotide-binding</keyword>
<dbReference type="InterPro" id="IPR036185">
    <property type="entry name" value="DNA_heli_DnaB-like_N_sf"/>
</dbReference>
<dbReference type="GO" id="GO:0016887">
    <property type="term" value="F:ATP hydrolysis activity"/>
    <property type="evidence" value="ECO:0007669"/>
    <property type="project" value="RHEA"/>
</dbReference>
<dbReference type="NCBIfam" id="TIGR00665">
    <property type="entry name" value="DnaB"/>
    <property type="match status" value="1"/>
</dbReference>
<dbReference type="AlphaFoldDB" id="A0A2A6RGB2"/>
<evidence type="ECO:0000256" key="1">
    <source>
        <dbReference type="ARBA" id="ARBA00008428"/>
    </source>
</evidence>
<dbReference type="GO" id="GO:0005829">
    <property type="term" value="C:cytosol"/>
    <property type="evidence" value="ECO:0007669"/>
    <property type="project" value="TreeGrafter"/>
</dbReference>
<keyword evidence="9" id="KW-0413">Isomerase</keyword>
<dbReference type="CDD" id="cd00984">
    <property type="entry name" value="DnaB_C"/>
    <property type="match status" value="1"/>
</dbReference>
<dbReference type="GO" id="GO:0003677">
    <property type="term" value="F:DNA binding"/>
    <property type="evidence" value="ECO:0007669"/>
    <property type="project" value="UniProtKB-UniRule"/>
</dbReference>
<keyword evidence="5 12" id="KW-0378">Hydrolase</keyword>
<evidence type="ECO:0000256" key="3">
    <source>
        <dbReference type="ARBA" id="ARBA00022705"/>
    </source>
</evidence>
<keyword evidence="7 12" id="KW-0067">ATP-binding</keyword>
<evidence type="ECO:0000313" key="15">
    <source>
        <dbReference type="Proteomes" id="UP000220527"/>
    </source>
</evidence>
<gene>
    <name evidence="14" type="primary">dnaB</name>
    <name evidence="14" type="ORF">CJ255_16625</name>
</gene>
<proteinExistence type="inferred from homology"/>
<sequence length="446" mass="49013">MQAPLSLPYDIAAERATLGSILLEREAIIAVAPFLAPAHFYLEKHALIYAAQLACYQRREPPDLATVAAQLRSQNHLELVGGIAFLGELVVDVPTAVHVEYYAHIVERTAVGRSLIEAGGRVVALGYDDSRPIEDRLDQAAQQILEVAAARQVGQDFLPLSQVAGDYLEALQSSMDDGDLLGLSTGYPDLDQITQGLKAGELVVLAARPGVGKTALALCMAYHVARRGHRVGIFSLEMDRELLLQRLVAMELGVPTTRVPRLLRQGNLEAIGALARVAELPIHIDHTPALNIFAIRDRARRLTNSNPVDLWIVDYLQLAQSEHSGDDEVRRITHVSQGLTSFAREQRTPVLALSQLSRAVESRASRIPMLSDLRGSGSIEQDASQVWFIYRDELYNNESDCPGIAELHVAKHRNGETGVASLRFDRTTTRFHALEREEVCSHRAAG</sequence>
<name>A0A2A6RGB2_9CHLR</name>
<accession>A0A2A6RGB2</accession>
<dbReference type="InterPro" id="IPR007692">
    <property type="entry name" value="DNA_helicase_DnaB"/>
</dbReference>
<evidence type="ECO:0000256" key="6">
    <source>
        <dbReference type="ARBA" id="ARBA00022806"/>
    </source>
</evidence>
<dbReference type="InterPro" id="IPR027417">
    <property type="entry name" value="P-loop_NTPase"/>
</dbReference>
<dbReference type="InterPro" id="IPR007693">
    <property type="entry name" value="DNA_helicase_DnaB-like_N"/>
</dbReference>
<keyword evidence="15" id="KW-1185">Reference proteome</keyword>
<dbReference type="OrthoDB" id="9773982at2"/>
<dbReference type="Gene3D" id="1.10.860.10">
    <property type="entry name" value="DNAb Helicase, Chain A"/>
    <property type="match status" value="1"/>
</dbReference>
<evidence type="ECO:0000256" key="5">
    <source>
        <dbReference type="ARBA" id="ARBA00022801"/>
    </source>
</evidence>
<dbReference type="SMART" id="SM00382">
    <property type="entry name" value="AAA"/>
    <property type="match status" value="1"/>
</dbReference>
<keyword evidence="6 12" id="KW-0347">Helicase</keyword>
<evidence type="ECO:0000256" key="2">
    <source>
        <dbReference type="ARBA" id="ARBA00022515"/>
    </source>
</evidence>
<evidence type="ECO:0000256" key="11">
    <source>
        <dbReference type="NCBIfam" id="TIGR00665"/>
    </source>
</evidence>
<evidence type="ECO:0000313" key="14">
    <source>
        <dbReference type="EMBL" id="PDW01918.1"/>
    </source>
</evidence>
<organism evidence="14 15">
    <name type="scientific">Candidatus Viridilinea mediisalina</name>
    <dbReference type="NCBI Taxonomy" id="2024553"/>
    <lineage>
        <taxon>Bacteria</taxon>
        <taxon>Bacillati</taxon>
        <taxon>Chloroflexota</taxon>
        <taxon>Chloroflexia</taxon>
        <taxon>Chloroflexales</taxon>
        <taxon>Chloroflexineae</taxon>
        <taxon>Oscillochloridaceae</taxon>
        <taxon>Candidatus Viridilinea</taxon>
    </lineage>
</organism>
<dbReference type="EMBL" id="NQWI01000099">
    <property type="protein sequence ID" value="PDW01918.1"/>
    <property type="molecule type" value="Genomic_DNA"/>
</dbReference>
<dbReference type="PANTHER" id="PTHR30153:SF2">
    <property type="entry name" value="REPLICATIVE DNA HELICASE"/>
    <property type="match status" value="1"/>
</dbReference>
<dbReference type="GO" id="GO:0006269">
    <property type="term" value="P:DNA replication, synthesis of primer"/>
    <property type="evidence" value="ECO:0007669"/>
    <property type="project" value="UniProtKB-UniRule"/>
</dbReference>
<evidence type="ECO:0000256" key="8">
    <source>
        <dbReference type="ARBA" id="ARBA00023125"/>
    </source>
</evidence>
<comment type="catalytic activity">
    <reaction evidence="10 12">
        <text>ATP + H2O = ADP + phosphate + H(+)</text>
        <dbReference type="Rhea" id="RHEA:13065"/>
        <dbReference type="ChEBI" id="CHEBI:15377"/>
        <dbReference type="ChEBI" id="CHEBI:15378"/>
        <dbReference type="ChEBI" id="CHEBI:30616"/>
        <dbReference type="ChEBI" id="CHEBI:43474"/>
        <dbReference type="ChEBI" id="CHEBI:456216"/>
        <dbReference type="EC" id="5.6.2.3"/>
    </reaction>
</comment>
<dbReference type="GO" id="GO:0005524">
    <property type="term" value="F:ATP binding"/>
    <property type="evidence" value="ECO:0007669"/>
    <property type="project" value="UniProtKB-UniRule"/>
</dbReference>
<keyword evidence="8 12" id="KW-0238">DNA-binding</keyword>
<evidence type="ECO:0000256" key="12">
    <source>
        <dbReference type="RuleBase" id="RU362085"/>
    </source>
</evidence>
<evidence type="ECO:0000256" key="10">
    <source>
        <dbReference type="ARBA" id="ARBA00048954"/>
    </source>
</evidence>
<dbReference type="GO" id="GO:0043139">
    <property type="term" value="F:5'-3' DNA helicase activity"/>
    <property type="evidence" value="ECO:0007669"/>
    <property type="project" value="UniProtKB-EC"/>
</dbReference>
<keyword evidence="3 12" id="KW-0235">DNA replication</keyword>
<dbReference type="Pfam" id="PF00772">
    <property type="entry name" value="DnaB"/>
    <property type="match status" value="1"/>
</dbReference>
<protein>
    <recommendedName>
        <fullName evidence="11 12">Replicative DNA helicase</fullName>
        <ecNumber evidence="11 12">5.6.2.3</ecNumber>
    </recommendedName>
</protein>
<evidence type="ECO:0000256" key="7">
    <source>
        <dbReference type="ARBA" id="ARBA00022840"/>
    </source>
</evidence>
<comment type="function">
    <text evidence="12">The main replicative DNA helicase, it participates in initiation and elongation during chromosome replication. Travels ahead of the DNA replisome, separating dsDNA into templates for DNA synthesis. A processive ATP-dependent 5'-3' DNA helicase it has DNA-dependent ATPase activity.</text>
</comment>